<comment type="caution">
    <text evidence="1">The sequence shown here is derived from an EMBL/GenBank/DDBJ whole genome shotgun (WGS) entry which is preliminary data.</text>
</comment>
<dbReference type="EMBL" id="SRHE01000004">
    <property type="protein sequence ID" value="TWW12688.1"/>
    <property type="molecule type" value="Genomic_DNA"/>
</dbReference>
<reference evidence="1 2" key="1">
    <citation type="submission" date="2019-08" db="EMBL/GenBank/DDBJ databases">
        <title>100 year-old enigma solved: identification of Planctomyces bekefii, the type genus and species of the phylum Planctomycetes.</title>
        <authorList>
            <person name="Svetlana D.N."/>
            <person name="Overmann J."/>
        </authorList>
    </citation>
    <scope>NUCLEOTIDE SEQUENCE [LARGE SCALE GENOMIC DNA]</scope>
    <source>
        <strain evidence="1">Phe10_nw2017</strain>
    </source>
</reference>
<name>A0A5C6MDY0_9PLAN</name>
<sequence>MNITGLRKVSEMRIQIVEDGVSLKSAQREFVERRLLFAFNRFDERIRQIMVSFSDVNGPRGGPGLQCRLNVSVAGCNDLLVTSEGETLEAVAAECAARGSRNLARRLVRRRAGRRDGSAAATSVRGR</sequence>
<gene>
    <name evidence="1" type="ORF">E3A20_00630</name>
</gene>
<evidence type="ECO:0008006" key="3">
    <source>
        <dbReference type="Google" id="ProtNLM"/>
    </source>
</evidence>
<protein>
    <recommendedName>
        <fullName evidence="3">Ribosomal subunit interface protein</fullName>
    </recommendedName>
</protein>
<dbReference type="Gene3D" id="3.30.160.100">
    <property type="entry name" value="Ribosome hibernation promotion factor-like"/>
    <property type="match status" value="1"/>
</dbReference>
<evidence type="ECO:0000313" key="1">
    <source>
        <dbReference type="EMBL" id="TWW12688.1"/>
    </source>
</evidence>
<reference evidence="1 2" key="2">
    <citation type="submission" date="2019-08" db="EMBL/GenBank/DDBJ databases">
        <authorList>
            <person name="Henke P."/>
        </authorList>
    </citation>
    <scope>NUCLEOTIDE SEQUENCE [LARGE SCALE GENOMIC DNA]</scope>
    <source>
        <strain evidence="1">Phe10_nw2017</strain>
    </source>
</reference>
<accession>A0A5C6MDY0</accession>
<proteinExistence type="predicted"/>
<organism evidence="1 2">
    <name type="scientific">Planctomyces bekefii</name>
    <dbReference type="NCBI Taxonomy" id="1653850"/>
    <lineage>
        <taxon>Bacteria</taxon>
        <taxon>Pseudomonadati</taxon>
        <taxon>Planctomycetota</taxon>
        <taxon>Planctomycetia</taxon>
        <taxon>Planctomycetales</taxon>
        <taxon>Planctomycetaceae</taxon>
        <taxon>Planctomyces</taxon>
    </lineage>
</organism>
<dbReference type="AlphaFoldDB" id="A0A5C6MDY0"/>
<dbReference type="SUPFAM" id="SSF69754">
    <property type="entry name" value="Ribosome binding protein Y (YfiA homologue)"/>
    <property type="match status" value="1"/>
</dbReference>
<dbReference type="InterPro" id="IPR036567">
    <property type="entry name" value="RHF-like"/>
</dbReference>
<dbReference type="Proteomes" id="UP000321083">
    <property type="component" value="Unassembled WGS sequence"/>
</dbReference>
<keyword evidence="2" id="KW-1185">Reference proteome</keyword>
<evidence type="ECO:0000313" key="2">
    <source>
        <dbReference type="Proteomes" id="UP000321083"/>
    </source>
</evidence>